<comment type="caution">
    <text evidence="10">The sequence shown here is derived from an EMBL/GenBank/DDBJ whole genome shotgun (WGS) entry which is preliminary data.</text>
</comment>
<sequence>MEASEQTGDAPAPGEVKDAQQPSKKRSLEDLEQGSAGPTGSSQPDHASPVEPGAKRARTEQEQTEDPTIQGEAEDSGSAEEGELEEDELQEDGEVQSSESESEGMGSEGSSRNRGPRARSKASSGDGDSDAGSRRTTRSMSAAAAHAPAHVGWNQGITSQIRTSLGAPKAAPSAVSTPVVAKQPSAPVASEPASAPAPAVALSEPAQPPQKSGKLSRKEQLQQRAETAAVDKQKAQEDQKQPFTYAPGLTFSQPSKKTILKPKGNNLGTGVWKSKFKSWCQSFISRNLEQKDLLTADILVAALQDYITNRALWSKKKHSTVAIAEARKSHVKNDIAVSLATILKDDNFLPGTEAQPMVVDDEDGGDGEIDQVQEAAANSGGTSSADAQTSGAASEQDDQTSDAEDAEDAAEDEQRRPGPAVMTEEEDLAQQRLYFPGLADSIQICVYCASVGHTSSSCPNTACKFCKHAGHFSWNCPTRERCSKCRQLGHGKAQCTEKLIHLDEEGIECALCRSQDHQESDCEALWRSYKPPQKKAAKKVNMIPAFCSSCGAEGHYNADCALRGNKPRSQTWSLKNRDLYVDGTSADTPISDFDSQPQKPQFNLQIKGSAAKRTHIFYPDSDGSEEGEFISEKVKPRAPVGNIRMSTNIQFNTDSFGPPAQYQANGRGQQRGGWSAQPPLPPGPPPTGPPPPGSYSRMSRSNNNNNQSRPPPPPSNGAGRGLPPKPPAPQSQSQQRGFHSVPPPPNGRGPNPPKKQRNRNQFGNPHAGPASQQQQQQNGGGPAGRRRGKNKRGGKQG</sequence>
<comment type="subcellular location">
    <subcellularLocation>
        <location evidence="1">Nucleus</location>
    </subcellularLocation>
</comment>
<dbReference type="GO" id="GO:0071031">
    <property type="term" value="P:nuclear mRNA surveillance of mRNA 3'-end processing"/>
    <property type="evidence" value="ECO:0007669"/>
    <property type="project" value="TreeGrafter"/>
</dbReference>
<keyword evidence="6" id="KW-0539">Nucleus</keyword>
<dbReference type="STRING" id="708187.A0A1Q8RCW3"/>
<dbReference type="EMBL" id="MPGH01000228">
    <property type="protein sequence ID" value="OLN82236.1"/>
    <property type="molecule type" value="Genomic_DNA"/>
</dbReference>
<dbReference type="Proteomes" id="UP000186583">
    <property type="component" value="Unassembled WGS sequence"/>
</dbReference>
<dbReference type="SMART" id="SM00343">
    <property type="entry name" value="ZnF_C2HC"/>
    <property type="match status" value="5"/>
</dbReference>
<evidence type="ECO:0000256" key="3">
    <source>
        <dbReference type="ARBA" id="ARBA00022737"/>
    </source>
</evidence>
<protein>
    <submittedName>
        <fullName evidence="10">Protein AIR2</fullName>
    </submittedName>
</protein>
<keyword evidence="2" id="KW-0479">Metal-binding</keyword>
<feature type="compositionally biased region" description="Low complexity" evidence="8">
    <location>
        <begin position="95"/>
        <end position="110"/>
    </location>
</feature>
<feature type="region of interest" description="Disordered" evidence="8">
    <location>
        <begin position="1"/>
        <end position="247"/>
    </location>
</feature>
<evidence type="ECO:0000256" key="5">
    <source>
        <dbReference type="ARBA" id="ARBA00022833"/>
    </source>
</evidence>
<evidence type="ECO:0000259" key="9">
    <source>
        <dbReference type="PROSITE" id="PS50158"/>
    </source>
</evidence>
<dbReference type="OrthoDB" id="7608935at2759"/>
<dbReference type="GO" id="GO:0071035">
    <property type="term" value="P:nuclear polyadenylation-dependent rRNA catabolic process"/>
    <property type="evidence" value="ECO:0007669"/>
    <property type="project" value="TreeGrafter"/>
</dbReference>
<dbReference type="GO" id="GO:0071036">
    <property type="term" value="P:nuclear polyadenylation-dependent snoRNA catabolic process"/>
    <property type="evidence" value="ECO:0007669"/>
    <property type="project" value="TreeGrafter"/>
</dbReference>
<feature type="compositionally biased region" description="Polar residues" evidence="8">
    <location>
        <begin position="379"/>
        <end position="393"/>
    </location>
</feature>
<feature type="region of interest" description="Disordered" evidence="8">
    <location>
        <begin position="649"/>
        <end position="797"/>
    </location>
</feature>
<dbReference type="GO" id="GO:0003723">
    <property type="term" value="F:RNA binding"/>
    <property type="evidence" value="ECO:0007669"/>
    <property type="project" value="TreeGrafter"/>
</dbReference>
<dbReference type="Gene3D" id="4.10.60.10">
    <property type="entry name" value="Zinc finger, CCHC-type"/>
    <property type="match status" value="2"/>
</dbReference>
<keyword evidence="5" id="KW-0862">Zinc</keyword>
<dbReference type="PANTHER" id="PTHR46543">
    <property type="entry name" value="ZINC FINGER CCHC DOMAIN-CONTAINING PROTEIN 7"/>
    <property type="match status" value="1"/>
</dbReference>
<reference evidence="10 11" key="1">
    <citation type="submission" date="2016-11" db="EMBL/GenBank/DDBJ databases">
        <title>Draft Genome Assembly of Colletotrichum chlorophyti a pathogen of herbaceous plants.</title>
        <authorList>
            <person name="Gan P."/>
            <person name="Narusaka M."/>
            <person name="Tsushima A."/>
            <person name="Narusaka Y."/>
            <person name="Takano Y."/>
            <person name="Shirasu K."/>
        </authorList>
    </citation>
    <scope>NUCLEOTIDE SEQUENCE [LARGE SCALE GENOMIC DNA]</scope>
    <source>
        <strain evidence="10 11">NTL11</strain>
    </source>
</reference>
<feature type="domain" description="CCHC-type" evidence="9">
    <location>
        <begin position="547"/>
        <end position="560"/>
    </location>
</feature>
<feature type="compositionally biased region" description="Basic and acidic residues" evidence="8">
    <location>
        <begin position="229"/>
        <end position="240"/>
    </location>
</feature>
<keyword evidence="4 7" id="KW-0863">Zinc-finger</keyword>
<evidence type="ECO:0000256" key="1">
    <source>
        <dbReference type="ARBA" id="ARBA00004123"/>
    </source>
</evidence>
<evidence type="ECO:0000256" key="2">
    <source>
        <dbReference type="ARBA" id="ARBA00022723"/>
    </source>
</evidence>
<dbReference type="InterPro" id="IPR051644">
    <property type="entry name" value="TRAMP_AT-DNA-binding"/>
</dbReference>
<feature type="compositionally biased region" description="Low complexity" evidence="8">
    <location>
        <begin position="694"/>
        <end position="708"/>
    </location>
</feature>
<feature type="compositionally biased region" description="Polar residues" evidence="8">
    <location>
        <begin position="36"/>
        <end position="45"/>
    </location>
</feature>
<feature type="compositionally biased region" description="Acidic residues" evidence="8">
    <location>
        <begin position="395"/>
        <end position="411"/>
    </location>
</feature>
<dbReference type="AlphaFoldDB" id="A0A1Q8RCW3"/>
<proteinExistence type="predicted"/>
<feature type="compositionally biased region" description="Low complexity" evidence="8">
    <location>
        <begin position="167"/>
        <end position="205"/>
    </location>
</feature>
<evidence type="ECO:0000256" key="8">
    <source>
        <dbReference type="SAM" id="MobiDB-lite"/>
    </source>
</evidence>
<evidence type="ECO:0000313" key="10">
    <source>
        <dbReference type="EMBL" id="OLN82236.1"/>
    </source>
</evidence>
<evidence type="ECO:0000256" key="6">
    <source>
        <dbReference type="ARBA" id="ARBA00023242"/>
    </source>
</evidence>
<feature type="compositionally biased region" description="Low complexity" evidence="8">
    <location>
        <begin position="767"/>
        <end position="777"/>
    </location>
</feature>
<organism evidence="10 11">
    <name type="scientific">Colletotrichum chlorophyti</name>
    <dbReference type="NCBI Taxonomy" id="708187"/>
    <lineage>
        <taxon>Eukaryota</taxon>
        <taxon>Fungi</taxon>
        <taxon>Dikarya</taxon>
        <taxon>Ascomycota</taxon>
        <taxon>Pezizomycotina</taxon>
        <taxon>Sordariomycetes</taxon>
        <taxon>Hypocreomycetidae</taxon>
        <taxon>Glomerellales</taxon>
        <taxon>Glomerellaceae</taxon>
        <taxon>Colletotrichum</taxon>
    </lineage>
</organism>
<feature type="compositionally biased region" description="Pro residues" evidence="8">
    <location>
        <begin position="741"/>
        <end position="753"/>
    </location>
</feature>
<keyword evidence="11" id="KW-1185">Reference proteome</keyword>
<dbReference type="GO" id="GO:0031499">
    <property type="term" value="C:TRAMP complex"/>
    <property type="evidence" value="ECO:0007669"/>
    <property type="project" value="TreeGrafter"/>
</dbReference>
<gene>
    <name evidence="10" type="ORF">CCHL11_09913</name>
</gene>
<dbReference type="SUPFAM" id="SSF57756">
    <property type="entry name" value="Retrovirus zinc finger-like domains"/>
    <property type="match status" value="1"/>
</dbReference>
<feature type="compositionally biased region" description="Basic residues" evidence="8">
    <location>
        <begin position="784"/>
        <end position="797"/>
    </location>
</feature>
<dbReference type="InterPro" id="IPR001878">
    <property type="entry name" value="Znf_CCHC"/>
</dbReference>
<dbReference type="GO" id="GO:0071038">
    <property type="term" value="P:TRAMP-dependent tRNA surveillance pathway"/>
    <property type="evidence" value="ECO:0007669"/>
    <property type="project" value="TreeGrafter"/>
</dbReference>
<dbReference type="GO" id="GO:0008270">
    <property type="term" value="F:zinc ion binding"/>
    <property type="evidence" value="ECO:0007669"/>
    <property type="project" value="UniProtKB-KW"/>
</dbReference>
<keyword evidence="3" id="KW-0677">Repeat</keyword>
<feature type="compositionally biased region" description="Pro residues" evidence="8">
    <location>
        <begin position="678"/>
        <end position="693"/>
    </location>
</feature>
<dbReference type="PANTHER" id="PTHR46543:SF1">
    <property type="entry name" value="ZINC FINGER CCHC DOMAIN-CONTAINING PROTEIN 7"/>
    <property type="match status" value="1"/>
</dbReference>
<dbReference type="GO" id="GO:0071039">
    <property type="term" value="P:nuclear polyadenylation-dependent CUT catabolic process"/>
    <property type="evidence" value="ECO:0007669"/>
    <property type="project" value="TreeGrafter"/>
</dbReference>
<dbReference type="InterPro" id="IPR036875">
    <property type="entry name" value="Znf_CCHC_sf"/>
</dbReference>
<evidence type="ECO:0000313" key="11">
    <source>
        <dbReference type="Proteomes" id="UP000186583"/>
    </source>
</evidence>
<accession>A0A1Q8RCW3</accession>
<name>A0A1Q8RCW3_9PEZI</name>
<evidence type="ECO:0000256" key="4">
    <source>
        <dbReference type="ARBA" id="ARBA00022771"/>
    </source>
</evidence>
<feature type="compositionally biased region" description="Acidic residues" evidence="8">
    <location>
        <begin position="72"/>
        <end position="94"/>
    </location>
</feature>
<feature type="region of interest" description="Disordered" evidence="8">
    <location>
        <begin position="375"/>
        <end position="424"/>
    </location>
</feature>
<evidence type="ECO:0000256" key="7">
    <source>
        <dbReference type="PROSITE-ProRule" id="PRU00047"/>
    </source>
</evidence>
<dbReference type="PROSITE" id="PS50158">
    <property type="entry name" value="ZF_CCHC"/>
    <property type="match status" value="1"/>
</dbReference>
<dbReference type="GO" id="GO:0071037">
    <property type="term" value="P:nuclear polyadenylation-dependent snRNA catabolic process"/>
    <property type="evidence" value="ECO:0007669"/>
    <property type="project" value="TreeGrafter"/>
</dbReference>